<feature type="domain" description="BRCT" evidence="2">
    <location>
        <begin position="350"/>
        <end position="422"/>
    </location>
</feature>
<dbReference type="Proteomes" id="UP000774617">
    <property type="component" value="Unassembled WGS sequence"/>
</dbReference>
<dbReference type="Pfam" id="PF12738">
    <property type="entry name" value="PTCB-BRCT"/>
    <property type="match status" value="2"/>
</dbReference>
<comment type="caution">
    <text evidence="3">The sequence shown here is derived from an EMBL/GenBank/DDBJ whole genome shotgun (WGS) entry which is preliminary data.</text>
</comment>
<dbReference type="CDD" id="cd00027">
    <property type="entry name" value="BRCT"/>
    <property type="match status" value="1"/>
</dbReference>
<feature type="domain" description="BRCT" evidence="2">
    <location>
        <begin position="116"/>
        <end position="202"/>
    </location>
</feature>
<dbReference type="CDD" id="cd18438">
    <property type="entry name" value="BRCT_BRC1_like_rpt4"/>
    <property type="match status" value="1"/>
</dbReference>
<feature type="region of interest" description="Disordered" evidence="1">
    <location>
        <begin position="494"/>
        <end position="546"/>
    </location>
</feature>
<dbReference type="InterPro" id="IPR053036">
    <property type="entry name" value="CellCycle_DNARepair_Reg"/>
</dbReference>
<dbReference type="Pfam" id="PF00533">
    <property type="entry name" value="BRCT"/>
    <property type="match status" value="1"/>
</dbReference>
<dbReference type="InterPro" id="IPR001357">
    <property type="entry name" value="BRCT_dom"/>
</dbReference>
<dbReference type="EMBL" id="JAGTJR010000009">
    <property type="protein sequence ID" value="KAH7054511.1"/>
    <property type="molecule type" value="Genomic_DNA"/>
</dbReference>
<feature type="domain" description="BRCT" evidence="2">
    <location>
        <begin position="11"/>
        <end position="110"/>
    </location>
</feature>
<organism evidence="3 4">
    <name type="scientific">Macrophomina phaseolina</name>
    <dbReference type="NCBI Taxonomy" id="35725"/>
    <lineage>
        <taxon>Eukaryota</taxon>
        <taxon>Fungi</taxon>
        <taxon>Dikarya</taxon>
        <taxon>Ascomycota</taxon>
        <taxon>Pezizomycotina</taxon>
        <taxon>Dothideomycetes</taxon>
        <taxon>Dothideomycetes incertae sedis</taxon>
        <taxon>Botryosphaeriales</taxon>
        <taxon>Botryosphaeriaceae</taxon>
        <taxon>Macrophomina</taxon>
    </lineage>
</organism>
<dbReference type="PANTHER" id="PTHR47667:SF1">
    <property type="entry name" value="REGULATOR OF TY1 TRANSPOSITION PROTEIN 107"/>
    <property type="match status" value="1"/>
</dbReference>
<dbReference type="PROSITE" id="PS50172">
    <property type="entry name" value="BRCT"/>
    <property type="match status" value="4"/>
</dbReference>
<dbReference type="Pfam" id="PF16770">
    <property type="entry name" value="RTT107_BRCT_5"/>
    <property type="match status" value="1"/>
</dbReference>
<evidence type="ECO:0000313" key="3">
    <source>
        <dbReference type="EMBL" id="KAH7054511.1"/>
    </source>
</evidence>
<name>A0ABQ8GGB5_9PEZI</name>
<dbReference type="SUPFAM" id="SSF52113">
    <property type="entry name" value="BRCT domain"/>
    <property type="match status" value="6"/>
</dbReference>
<evidence type="ECO:0000259" key="2">
    <source>
        <dbReference type="PROSITE" id="PS50172"/>
    </source>
</evidence>
<gene>
    <name evidence="3" type="ORF">B0J12DRAFT_455621</name>
</gene>
<keyword evidence="4" id="KW-1185">Reference proteome</keyword>
<dbReference type="Gene3D" id="3.40.50.10190">
    <property type="entry name" value="BRCT domain"/>
    <property type="match status" value="5"/>
</dbReference>
<proteinExistence type="predicted"/>
<protein>
    <recommendedName>
        <fullName evidence="2">BRCT domain-containing protein</fullName>
    </recommendedName>
</protein>
<dbReference type="SMART" id="SM00292">
    <property type="entry name" value="BRCT"/>
    <property type="match status" value="6"/>
</dbReference>
<reference evidence="3 4" key="1">
    <citation type="journal article" date="2021" name="Nat. Commun.">
        <title>Genetic determinants of endophytism in the Arabidopsis root mycobiome.</title>
        <authorList>
            <person name="Mesny F."/>
            <person name="Miyauchi S."/>
            <person name="Thiergart T."/>
            <person name="Pickel B."/>
            <person name="Atanasova L."/>
            <person name="Karlsson M."/>
            <person name="Huettel B."/>
            <person name="Barry K.W."/>
            <person name="Haridas S."/>
            <person name="Chen C."/>
            <person name="Bauer D."/>
            <person name="Andreopoulos W."/>
            <person name="Pangilinan J."/>
            <person name="LaButti K."/>
            <person name="Riley R."/>
            <person name="Lipzen A."/>
            <person name="Clum A."/>
            <person name="Drula E."/>
            <person name="Henrissat B."/>
            <person name="Kohler A."/>
            <person name="Grigoriev I.V."/>
            <person name="Martin F.M."/>
            <person name="Hacquard S."/>
        </authorList>
    </citation>
    <scope>NUCLEOTIDE SEQUENCE [LARGE SCALE GENOMIC DNA]</scope>
    <source>
        <strain evidence="3 4">MPI-SDFR-AT-0080</strain>
    </source>
</reference>
<sequence length="874" mass="97697">MPDDTAMDVDPQAGVFASVTFAVVLRADLTPERAQDIRRLLEGNGATYVPLNPQTERVEKITDYTHIIASTSDFPDYFLALDHFVHVVKPQWIDESLLRGKPVNPRSYSPDPCLFMSDVIVTCANNIPEGDREAIIGGVLAMGGQHSGVVTKMTSHLVALDVEDPKCDLVRAKNLRCKIILPHWFDDCLKLGRKIVETPYEFPDPQILSRDPTAPIAHYPSEAIKDATNPTPHALPTPVSFSSPNTIRTLDVFAGKKLMLSDDLNLSSRMRHTIEDLVRAGGGSVVTKVADADTYVCAYRDGDDYVSASRAGKEVGNLSWLYYLITHSIWTSPMRRLLHYPIPRNGVPGFEKYRISISNYVGEARVYLENLTKACGAEFTKTFRQDNTHLVTAHSQSEKCAAAQEWGVHLVNHMWLEESYAKCKEQSLTNTRYTHFPARTNLGEVVGQTQIDREAVEKYFFQQKTAEKTKKGGHAKSKLSEVMDTMTAKDVVDAHENGPTRAAPLDMKSRRGVSDGAPVGTPTRVDDGKENETPSTGRGAKSKALSKLHDLAPDIAQYEKELKRKGGVIYGGKRVVEDDERGKRTQAGKRSLDPDDEDERNTKPHAKKAKAEDSSVRHYLMLSGDNRWVDKPKKEAEDKNKLRALGIHVTQNPEEVTILCAPKIVRTKKFVAALSNAPSVVSTEFLDYCLKKKEVPPAAKFLLRDKDGEKRQGIKLSESIARAEQNHRQLLSGWHIFVTEKVNGGFETFRDIITANGGICLLWKGRATAVSKRRNAKVDPEGDTAMQSDPASDDELEMNRSNDEGDTLYLVSSTEPEDAKLWSKFRDVAKKADMKPRIVRPDWILFVAMSQMIYFDDRWELSEVDLANTKSMKR</sequence>
<evidence type="ECO:0000256" key="1">
    <source>
        <dbReference type="SAM" id="MobiDB-lite"/>
    </source>
</evidence>
<feature type="region of interest" description="Disordered" evidence="1">
    <location>
        <begin position="579"/>
        <end position="615"/>
    </location>
</feature>
<feature type="domain" description="BRCT" evidence="2">
    <location>
        <begin position="248"/>
        <end position="322"/>
    </location>
</feature>
<accession>A0ABQ8GGB5</accession>
<dbReference type="PANTHER" id="PTHR47667">
    <property type="entry name" value="REGULATOR OF TY1 TRANSPOSITION PROTEIN 107"/>
    <property type="match status" value="1"/>
</dbReference>
<dbReference type="CDD" id="cd18437">
    <property type="entry name" value="BRCT_BRC1_like_rpt3"/>
    <property type="match status" value="1"/>
</dbReference>
<dbReference type="CDD" id="cd18436">
    <property type="entry name" value="BRCT_BRC1_like_rpt2"/>
    <property type="match status" value="1"/>
</dbReference>
<dbReference type="CDD" id="cd17743">
    <property type="entry name" value="BRCT_BRC1_like_rpt5"/>
    <property type="match status" value="1"/>
</dbReference>
<feature type="region of interest" description="Disordered" evidence="1">
    <location>
        <begin position="774"/>
        <end position="801"/>
    </location>
</feature>
<dbReference type="InterPro" id="IPR036420">
    <property type="entry name" value="BRCT_dom_sf"/>
</dbReference>
<evidence type="ECO:0000313" key="4">
    <source>
        <dbReference type="Proteomes" id="UP000774617"/>
    </source>
</evidence>